<evidence type="ECO:0000256" key="6">
    <source>
        <dbReference type="ARBA" id="ARBA00022989"/>
    </source>
</evidence>
<evidence type="ECO:0000256" key="4">
    <source>
        <dbReference type="ARBA" id="ARBA00022519"/>
    </source>
</evidence>
<accession>I0IEG3</accession>
<evidence type="ECO:0000256" key="1">
    <source>
        <dbReference type="ARBA" id="ARBA00004429"/>
    </source>
</evidence>
<dbReference type="AlphaFoldDB" id="I0IEG3"/>
<dbReference type="EMBL" id="AP012338">
    <property type="protein sequence ID" value="BAM03651.1"/>
    <property type="molecule type" value="Genomic_DNA"/>
</dbReference>
<evidence type="ECO:0000313" key="12">
    <source>
        <dbReference type="Proteomes" id="UP000007881"/>
    </source>
</evidence>
<feature type="domain" description="SSD" evidence="10">
    <location>
        <begin position="378"/>
        <end position="503"/>
    </location>
</feature>
<feature type="transmembrane region" description="Helical" evidence="9">
    <location>
        <begin position="348"/>
        <end position="367"/>
    </location>
</feature>
<feature type="transmembrane region" description="Helical" evidence="9">
    <location>
        <begin position="482"/>
        <end position="505"/>
    </location>
</feature>
<feature type="transmembrane region" description="Helical" evidence="9">
    <location>
        <begin position="594"/>
        <end position="615"/>
    </location>
</feature>
<evidence type="ECO:0000256" key="8">
    <source>
        <dbReference type="SAM" id="MobiDB-lite"/>
    </source>
</evidence>
<dbReference type="OrthoDB" id="220575at2"/>
<comment type="subcellular location">
    <subcellularLocation>
        <location evidence="1">Cell inner membrane</location>
        <topology evidence="1">Multi-pass membrane protein</topology>
    </subcellularLocation>
</comment>
<feature type="region of interest" description="Disordered" evidence="8">
    <location>
        <begin position="510"/>
        <end position="565"/>
    </location>
</feature>
<dbReference type="eggNOG" id="COG0841">
    <property type="taxonomic scope" value="Bacteria"/>
</dbReference>
<dbReference type="Proteomes" id="UP000007881">
    <property type="component" value="Chromosome"/>
</dbReference>
<proteinExistence type="predicted"/>
<evidence type="ECO:0000259" key="10">
    <source>
        <dbReference type="PROSITE" id="PS50156"/>
    </source>
</evidence>
<dbReference type="Gene3D" id="1.20.1640.10">
    <property type="entry name" value="Multidrug efflux transporter AcrB transmembrane domain"/>
    <property type="match status" value="2"/>
</dbReference>
<feature type="transmembrane region" description="Helical" evidence="9">
    <location>
        <begin position="1059"/>
        <end position="1085"/>
    </location>
</feature>
<evidence type="ECO:0000256" key="3">
    <source>
        <dbReference type="ARBA" id="ARBA00022475"/>
    </source>
</evidence>
<dbReference type="InterPro" id="IPR027463">
    <property type="entry name" value="AcrB_DN_DC_subdom"/>
</dbReference>
<keyword evidence="5 9" id="KW-0812">Transmembrane</keyword>
<evidence type="ECO:0000256" key="2">
    <source>
        <dbReference type="ARBA" id="ARBA00022448"/>
    </source>
</evidence>
<dbReference type="NCBIfam" id="NF000282">
    <property type="entry name" value="RND_permease_1"/>
    <property type="match status" value="1"/>
</dbReference>
<keyword evidence="4" id="KW-0997">Cell inner membrane</keyword>
<dbReference type="HOGENOM" id="CLU_002755_0_2_0"/>
<evidence type="ECO:0000256" key="7">
    <source>
        <dbReference type="ARBA" id="ARBA00023136"/>
    </source>
</evidence>
<keyword evidence="6 9" id="KW-1133">Transmembrane helix</keyword>
<dbReference type="PRINTS" id="PR00702">
    <property type="entry name" value="ACRIFLAVINRP"/>
</dbReference>
<dbReference type="InterPro" id="IPR000731">
    <property type="entry name" value="SSD"/>
</dbReference>
<dbReference type="PANTHER" id="PTHR32063:SF11">
    <property type="entry name" value="CATION OR DRUG EFFLUX SYSTEM PROTEIN"/>
    <property type="match status" value="1"/>
</dbReference>
<dbReference type="FunFam" id="3.30.70.1430:FF:000001">
    <property type="entry name" value="Efflux pump membrane transporter"/>
    <property type="match status" value="1"/>
</dbReference>
<organism evidence="11 12">
    <name type="scientific">Phycisphaera mikurensis (strain NBRC 102666 / KCTC 22515 / FYK2301M01)</name>
    <dbReference type="NCBI Taxonomy" id="1142394"/>
    <lineage>
        <taxon>Bacteria</taxon>
        <taxon>Pseudomonadati</taxon>
        <taxon>Planctomycetota</taxon>
        <taxon>Phycisphaerae</taxon>
        <taxon>Phycisphaerales</taxon>
        <taxon>Phycisphaeraceae</taxon>
        <taxon>Phycisphaera</taxon>
    </lineage>
</organism>
<feature type="compositionally biased region" description="Basic and acidic residues" evidence="8">
    <location>
        <begin position="548"/>
        <end position="557"/>
    </location>
</feature>
<keyword evidence="12" id="KW-1185">Reference proteome</keyword>
<dbReference type="PANTHER" id="PTHR32063">
    <property type="match status" value="1"/>
</dbReference>
<name>I0IEG3_PHYMF</name>
<keyword evidence="7 9" id="KW-0472">Membrane</keyword>
<evidence type="ECO:0000256" key="5">
    <source>
        <dbReference type="ARBA" id="ARBA00022692"/>
    </source>
</evidence>
<dbReference type="InterPro" id="IPR001036">
    <property type="entry name" value="Acrflvin-R"/>
</dbReference>
<feature type="compositionally biased region" description="Basic and acidic residues" evidence="8">
    <location>
        <begin position="512"/>
        <end position="530"/>
    </location>
</feature>
<feature type="transmembrane region" description="Helical" evidence="9">
    <location>
        <begin position="930"/>
        <end position="949"/>
    </location>
</feature>
<feature type="transmembrane region" description="Helical" evidence="9">
    <location>
        <begin position="982"/>
        <end position="1007"/>
    </location>
</feature>
<dbReference type="STRING" id="1142394.PSMK_14920"/>
<reference evidence="11 12" key="1">
    <citation type="submission" date="2012-02" db="EMBL/GenBank/DDBJ databases">
        <title>Complete genome sequence of Phycisphaera mikurensis NBRC 102666.</title>
        <authorList>
            <person name="Ankai A."/>
            <person name="Hosoyama A."/>
            <person name="Terui Y."/>
            <person name="Sekine M."/>
            <person name="Fukai R."/>
            <person name="Kato Y."/>
            <person name="Nakamura S."/>
            <person name="Yamada-Narita S."/>
            <person name="Kawakoshi A."/>
            <person name="Fukunaga Y."/>
            <person name="Yamazaki S."/>
            <person name="Fujita N."/>
        </authorList>
    </citation>
    <scope>NUCLEOTIDE SEQUENCE [LARGE SCALE GENOMIC DNA]</scope>
    <source>
        <strain evidence="12">NBRC 102666 / KCTC 22515 / FYK2301M01</strain>
    </source>
</reference>
<evidence type="ECO:0000256" key="9">
    <source>
        <dbReference type="SAM" id="Phobius"/>
    </source>
</evidence>
<evidence type="ECO:0000313" key="11">
    <source>
        <dbReference type="EMBL" id="BAM03651.1"/>
    </source>
</evidence>
<sequence length="1104" mass="117621">MLSRFFIHRPIFATVIALLTVVAGLVSVPLLPIEQYPEITPPTVRVSVRYPGADAVTLAETVTAPMEQAINGVEGMIYMKSTSSDDGSVSIDVTFELGTDADLAAVRVQNNVNIAEARLPEAVRRQGITVTKRSPSLLLVMSLVSDVDEATGEPIYDYAFLSNYATLRVLDPVARTPGVGEASLFGPRDYSMRIWLDPQKMRARDLTTVDVLAELRAQNVQLAAGRLGDQPTGDPDGFTYTLTSEGRLTDVSQFEEIIVKTGDDQRVVRVKDVGRVELGSELYGSTARRNGQPGAQIPVYQLPGSNSVETSAAVKAVMEELAADFPPGLRHEVTFDFTKFVEASIEEVVFTLLLASALVILVVFVFLQDWRATLVPAITIPVSLVGTLAALLVFGYSLNLLTLFGLVLAIGIVVDDAIVVVENCARKIEETGCCAADAATDAMREITGPIVATTLVVLAVFVPAALLPGLTGQLYRQFAVTLSVATVFSSVNALTLSPALCALLLKPSPGSRDAHGRREKAEAEPSRGEAEPPGGDGSGPGDDPQSEPAERERERAEASASPGRGGLLGKAFKPFNRGFDHATSGYAWLVGKAVALWPVTLVVYAAAAAATYLAVTLAPTGFLPEEDQGYFFINVQLPEASKLDRTDAVLRRVEQLLLDSPGVESTIAVAGFSLLAGVNAPNAALCVVIMEDWPERPDWPVTRLIEELGPRLGGIPDAAVFAFNPPAIRGLGQAGGFEMQIRDESDLGIEALAQATRAFLDAAAGDPKIGRALTTFNAQSPQQKIVIDREQHLKLGIEPEVVNDTLSTMLGGAYVNDFNYFGRVYRVYAQADTQYRQTEADLLNLQVRNDEGSMTPLDSFVELLPIVGPQNVVRYNLATSSTVNGSGAPGVSSGEVLSTVDRIAADVLPTGMGYDWTGVTYQQEQAGNTAPIVFALAVVVVFLVLAAQYESWTIPLAILLAVPLGVLGAVLGLLFRGFPNDVYAQIGLVLLVALVAKNAILLVEFAVQKRSGGDGVVDAAVEAARLRFRPILMTAFSFVLGTAPLMFASGAGATSRQTLGTAVVAGMVLATALGLVMTPVFYAVIQRTKERFKPRTADENAEKA</sequence>
<keyword evidence="3" id="KW-1003">Cell membrane</keyword>
<dbReference type="RefSeq" id="WP_014436869.1">
    <property type="nucleotide sequence ID" value="NC_017080.1"/>
</dbReference>
<dbReference type="Gene3D" id="3.30.70.1440">
    <property type="entry name" value="Multidrug efflux transporter AcrB pore domain"/>
    <property type="match status" value="1"/>
</dbReference>
<dbReference type="SUPFAM" id="SSF82693">
    <property type="entry name" value="Multidrug efflux transporter AcrB pore domain, PN1, PN2, PC1 and PC2 subdomains"/>
    <property type="match status" value="3"/>
</dbReference>
<dbReference type="SUPFAM" id="SSF82714">
    <property type="entry name" value="Multidrug efflux transporter AcrB TolC docking domain, DN and DC subdomains"/>
    <property type="match status" value="2"/>
</dbReference>
<dbReference type="GO" id="GO:0042910">
    <property type="term" value="F:xenobiotic transmembrane transporter activity"/>
    <property type="evidence" value="ECO:0007669"/>
    <property type="project" value="TreeGrafter"/>
</dbReference>
<feature type="transmembrane region" description="Helical" evidence="9">
    <location>
        <begin position="400"/>
        <end position="421"/>
    </location>
</feature>
<dbReference type="Gene3D" id="3.30.70.1320">
    <property type="entry name" value="Multidrug efflux transporter AcrB pore domain like"/>
    <property type="match status" value="1"/>
</dbReference>
<dbReference type="PROSITE" id="PS50156">
    <property type="entry name" value="SSD"/>
    <property type="match status" value="1"/>
</dbReference>
<dbReference type="FunFam" id="1.20.1640.10:FF:000001">
    <property type="entry name" value="Efflux pump membrane transporter"/>
    <property type="match status" value="1"/>
</dbReference>
<feature type="transmembrane region" description="Helical" evidence="9">
    <location>
        <begin position="374"/>
        <end position="394"/>
    </location>
</feature>
<dbReference type="SUPFAM" id="SSF82866">
    <property type="entry name" value="Multidrug efflux transporter AcrB transmembrane domain"/>
    <property type="match status" value="2"/>
</dbReference>
<dbReference type="Pfam" id="PF00873">
    <property type="entry name" value="ACR_tran"/>
    <property type="match status" value="2"/>
</dbReference>
<dbReference type="Gene3D" id="3.30.2090.10">
    <property type="entry name" value="Multidrug efflux transporter AcrB TolC docking domain, DN and DC subdomains"/>
    <property type="match status" value="2"/>
</dbReference>
<protein>
    <submittedName>
        <fullName evidence="11">Efflux system inner membrane protein</fullName>
    </submittedName>
</protein>
<dbReference type="Gene3D" id="3.30.70.1430">
    <property type="entry name" value="Multidrug efflux transporter AcrB pore domain"/>
    <property type="match status" value="2"/>
</dbReference>
<dbReference type="GO" id="GO:0005886">
    <property type="term" value="C:plasma membrane"/>
    <property type="evidence" value="ECO:0007669"/>
    <property type="project" value="UniProtKB-SubCell"/>
</dbReference>
<feature type="transmembrane region" description="Helical" evidence="9">
    <location>
        <begin position="450"/>
        <end position="470"/>
    </location>
</feature>
<gene>
    <name evidence="11" type="ordered locus">PSMK_14920</name>
</gene>
<keyword evidence="2" id="KW-0813">Transport</keyword>
<feature type="transmembrane region" description="Helical" evidence="9">
    <location>
        <begin position="956"/>
        <end position="976"/>
    </location>
</feature>
<feature type="transmembrane region" description="Helical" evidence="9">
    <location>
        <begin position="1028"/>
        <end position="1047"/>
    </location>
</feature>
<dbReference type="KEGG" id="phm:PSMK_14920"/>